<dbReference type="WBParaSite" id="JU765_v2.g15829.t1">
    <property type="protein sequence ID" value="JU765_v2.g15829.t1"/>
    <property type="gene ID" value="JU765_v2.g15829"/>
</dbReference>
<organism evidence="1 2">
    <name type="scientific">Panagrolaimus sp. JU765</name>
    <dbReference type="NCBI Taxonomy" id="591449"/>
    <lineage>
        <taxon>Eukaryota</taxon>
        <taxon>Metazoa</taxon>
        <taxon>Ecdysozoa</taxon>
        <taxon>Nematoda</taxon>
        <taxon>Chromadorea</taxon>
        <taxon>Rhabditida</taxon>
        <taxon>Tylenchina</taxon>
        <taxon>Panagrolaimomorpha</taxon>
        <taxon>Panagrolaimoidea</taxon>
        <taxon>Panagrolaimidae</taxon>
        <taxon>Panagrolaimus</taxon>
    </lineage>
</organism>
<dbReference type="Proteomes" id="UP000887576">
    <property type="component" value="Unplaced"/>
</dbReference>
<proteinExistence type="predicted"/>
<evidence type="ECO:0000313" key="1">
    <source>
        <dbReference type="Proteomes" id="UP000887576"/>
    </source>
</evidence>
<evidence type="ECO:0000313" key="2">
    <source>
        <dbReference type="WBParaSite" id="JU765_v2.g15829.t1"/>
    </source>
</evidence>
<protein>
    <submittedName>
        <fullName evidence="2">Promethin</fullName>
    </submittedName>
</protein>
<name>A0AC34QEU6_9BILA</name>
<sequence length="137" mass="15635">METHHELLKNRGSVHSLGTKFDNNLDQKPNIKMEKQKLYGFSSDDQAKILKIILIGTNIFPLFFLFAFTFLVLVTLIYWFILISVTLIGSGILFTIPFILMFTLFGLSIAAVFLVTTSFISRDTLTTYFSLLDQINI</sequence>
<accession>A0AC34QEU6</accession>
<reference evidence="2" key="1">
    <citation type="submission" date="2022-11" db="UniProtKB">
        <authorList>
            <consortium name="WormBaseParasite"/>
        </authorList>
    </citation>
    <scope>IDENTIFICATION</scope>
</reference>